<dbReference type="AlphaFoldDB" id="A0A9W2X9P6"/>
<dbReference type="RefSeq" id="XP_055358360.1">
    <property type="nucleotide sequence ID" value="XM_055502385.1"/>
</dbReference>
<proteinExistence type="predicted"/>
<protein>
    <submittedName>
        <fullName evidence="3">Uncharacterized protein LOC129603008 isoform X2</fullName>
    </submittedName>
</protein>
<dbReference type="Proteomes" id="UP000515150">
    <property type="component" value="Chromosome 15"/>
</dbReference>
<feature type="region of interest" description="Disordered" evidence="1">
    <location>
        <begin position="108"/>
        <end position="164"/>
    </location>
</feature>
<name>A0A9W2X9P6_BETSP</name>
<evidence type="ECO:0000256" key="1">
    <source>
        <dbReference type="SAM" id="MobiDB-lite"/>
    </source>
</evidence>
<evidence type="ECO:0000313" key="3">
    <source>
        <dbReference type="RefSeq" id="XP_055358360.1"/>
    </source>
</evidence>
<feature type="compositionally biased region" description="Low complexity" evidence="1">
    <location>
        <begin position="109"/>
        <end position="122"/>
    </location>
</feature>
<evidence type="ECO:0000313" key="2">
    <source>
        <dbReference type="Proteomes" id="UP000515150"/>
    </source>
</evidence>
<dbReference type="GeneID" id="129603008"/>
<organism evidence="2 3">
    <name type="scientific">Betta splendens</name>
    <name type="common">Siamese fighting fish</name>
    <dbReference type="NCBI Taxonomy" id="158456"/>
    <lineage>
        <taxon>Eukaryota</taxon>
        <taxon>Metazoa</taxon>
        <taxon>Chordata</taxon>
        <taxon>Craniata</taxon>
        <taxon>Vertebrata</taxon>
        <taxon>Euteleostomi</taxon>
        <taxon>Actinopterygii</taxon>
        <taxon>Neopterygii</taxon>
        <taxon>Teleostei</taxon>
        <taxon>Neoteleostei</taxon>
        <taxon>Acanthomorphata</taxon>
        <taxon>Anabantaria</taxon>
        <taxon>Anabantiformes</taxon>
        <taxon>Anabantoidei</taxon>
        <taxon>Osphronemidae</taxon>
        <taxon>Betta</taxon>
    </lineage>
</organism>
<gene>
    <name evidence="3" type="primary">LOC129603008</name>
</gene>
<reference evidence="3" key="1">
    <citation type="submission" date="2025-08" db="UniProtKB">
        <authorList>
            <consortium name="RefSeq"/>
        </authorList>
    </citation>
    <scope>IDENTIFICATION</scope>
</reference>
<sequence length="300" mass="32208">MEFFPTSLPEDIRGDFQRLAKEYAEAGSPKVRLGVVNMAIEILEDEFWWRKYPGVQALFDGLQLMRRDLVRALRAPSARVSAAVPAAAPVVHVSVPAANPADHVHVPVTAPATPAQTPNAAASVRHSDPAAETQPPPLSAPQTTVSRCRRRRQGHGSGVQGPETSVAVAEQLSSPAEDSLGSPTYCVMSIAGIPDSVAQRIDLLCSPPVAFLFSHLMDNADSTADQGTREQLFEEAAALILREPALRAALQLPGLQPCHAQVPVQPCHAQVPVQPCHVQVPVQPCLVRFQCNPVTLRPQP</sequence>
<accession>A0A9W2X9P6</accession>
<keyword evidence="2" id="KW-1185">Reference proteome</keyword>